<keyword evidence="3" id="KW-1003">Cell membrane</keyword>
<comment type="similarity">
    <text evidence="8">Belongs to the binding-protein-dependent transport system permease family. LivHM subfamily.</text>
</comment>
<comment type="caution">
    <text evidence="10">The sequence shown here is derived from an EMBL/GenBank/DDBJ whole genome shotgun (WGS) entry which is preliminary data.</text>
</comment>
<evidence type="ECO:0000256" key="3">
    <source>
        <dbReference type="ARBA" id="ARBA00022475"/>
    </source>
</evidence>
<evidence type="ECO:0000256" key="9">
    <source>
        <dbReference type="SAM" id="Phobius"/>
    </source>
</evidence>
<protein>
    <submittedName>
        <fullName evidence="10">Branched-chain amino acid ABC transporter permease</fullName>
    </submittedName>
</protein>
<accession>A0A369T923</accession>
<keyword evidence="2" id="KW-0813">Transport</keyword>
<dbReference type="Pfam" id="PF02653">
    <property type="entry name" value="BPD_transp_2"/>
    <property type="match status" value="1"/>
</dbReference>
<feature type="transmembrane region" description="Helical" evidence="9">
    <location>
        <begin position="41"/>
        <end position="73"/>
    </location>
</feature>
<dbReference type="AlphaFoldDB" id="A0A369T923"/>
<dbReference type="PANTHER" id="PTHR11795:SF442">
    <property type="entry name" value="ABC TRANSPORTER ATP-BINDING PROTEIN"/>
    <property type="match status" value="1"/>
</dbReference>
<name>A0A369T923_9PROT</name>
<dbReference type="CDD" id="cd06582">
    <property type="entry name" value="TM_PBP1_LivH_like"/>
    <property type="match status" value="1"/>
</dbReference>
<evidence type="ECO:0000313" key="10">
    <source>
        <dbReference type="EMBL" id="RDD61829.1"/>
    </source>
</evidence>
<keyword evidence="6 9" id="KW-1133">Transmembrane helix</keyword>
<feature type="transmembrane region" description="Helical" evidence="9">
    <location>
        <begin position="270"/>
        <end position="288"/>
    </location>
</feature>
<dbReference type="Proteomes" id="UP000253941">
    <property type="component" value="Unassembled WGS sequence"/>
</dbReference>
<keyword evidence="5" id="KW-0029">Amino-acid transport</keyword>
<evidence type="ECO:0000256" key="4">
    <source>
        <dbReference type="ARBA" id="ARBA00022692"/>
    </source>
</evidence>
<dbReference type="InterPro" id="IPR052157">
    <property type="entry name" value="BCAA_transport_permease"/>
</dbReference>
<evidence type="ECO:0000256" key="5">
    <source>
        <dbReference type="ARBA" id="ARBA00022970"/>
    </source>
</evidence>
<gene>
    <name evidence="10" type="ORF">DRB17_11095</name>
</gene>
<evidence type="ECO:0000313" key="11">
    <source>
        <dbReference type="Proteomes" id="UP000253941"/>
    </source>
</evidence>
<keyword evidence="7 9" id="KW-0472">Membrane</keyword>
<dbReference type="GO" id="GO:0006865">
    <property type="term" value="P:amino acid transport"/>
    <property type="evidence" value="ECO:0007669"/>
    <property type="project" value="UniProtKB-KW"/>
</dbReference>
<dbReference type="GO" id="GO:0022857">
    <property type="term" value="F:transmembrane transporter activity"/>
    <property type="evidence" value="ECO:0007669"/>
    <property type="project" value="InterPro"/>
</dbReference>
<keyword evidence="11" id="KW-1185">Reference proteome</keyword>
<keyword evidence="4 9" id="KW-0812">Transmembrane</keyword>
<evidence type="ECO:0000256" key="8">
    <source>
        <dbReference type="ARBA" id="ARBA00037998"/>
    </source>
</evidence>
<feature type="transmembrane region" description="Helical" evidence="9">
    <location>
        <begin position="196"/>
        <end position="217"/>
    </location>
</feature>
<feature type="transmembrane region" description="Helical" evidence="9">
    <location>
        <begin position="229"/>
        <end position="258"/>
    </location>
</feature>
<proteinExistence type="inferred from homology"/>
<feature type="transmembrane region" description="Helical" evidence="9">
    <location>
        <begin position="12"/>
        <end position="35"/>
    </location>
</feature>
<feature type="transmembrane region" description="Helical" evidence="9">
    <location>
        <begin position="149"/>
        <end position="175"/>
    </location>
</feature>
<evidence type="ECO:0000256" key="6">
    <source>
        <dbReference type="ARBA" id="ARBA00022989"/>
    </source>
</evidence>
<dbReference type="GO" id="GO:0005886">
    <property type="term" value="C:plasma membrane"/>
    <property type="evidence" value="ECO:0007669"/>
    <property type="project" value="UniProtKB-SubCell"/>
</dbReference>
<dbReference type="InterPro" id="IPR001851">
    <property type="entry name" value="ABC_transp_permease"/>
</dbReference>
<sequence>MNSVFLQLLTGLQLGAIYALIALGLTLIFGTLGVVNFAHGALYMLAAYCAVIIAGKMGFLAAIVLVPIMLFVVGIALERGLIRYFYNRPHVDQILVTFGLAIVVEEVVKWIFGANNIPFKLPAWGNGVAFLHEYIPFLEGFVVFPKWRLILVAVSLLTVFALFALLQFTRFGLIVRAGMREPEMLRFLGVDITKRFAIVFGLGALIAGIAGVFGGPITQVSPGVGMNLLVPSFLVVVIGGMGSLAGALIAALMLGMALAFTAEIASLQQIIIYLIAVVVLLGRPRGLLGKKGVME</sequence>
<organism evidence="10 11">
    <name type="scientific">Ferruginivarius sediminum</name>
    <dbReference type="NCBI Taxonomy" id="2661937"/>
    <lineage>
        <taxon>Bacteria</taxon>
        <taxon>Pseudomonadati</taxon>
        <taxon>Pseudomonadota</taxon>
        <taxon>Alphaproteobacteria</taxon>
        <taxon>Rhodospirillales</taxon>
        <taxon>Rhodospirillaceae</taxon>
        <taxon>Ferruginivarius</taxon>
    </lineage>
</organism>
<dbReference type="PANTHER" id="PTHR11795">
    <property type="entry name" value="BRANCHED-CHAIN AMINO ACID TRANSPORT SYSTEM PERMEASE PROTEIN LIVH"/>
    <property type="match status" value="1"/>
</dbReference>
<evidence type="ECO:0000256" key="7">
    <source>
        <dbReference type="ARBA" id="ARBA00023136"/>
    </source>
</evidence>
<dbReference type="EMBL" id="QPMH01000009">
    <property type="protein sequence ID" value="RDD61829.1"/>
    <property type="molecule type" value="Genomic_DNA"/>
</dbReference>
<comment type="subcellular location">
    <subcellularLocation>
        <location evidence="1">Cell membrane</location>
        <topology evidence="1">Multi-pass membrane protein</topology>
    </subcellularLocation>
</comment>
<reference evidence="10 11" key="1">
    <citation type="submission" date="2018-07" db="EMBL/GenBank/DDBJ databases">
        <title>Venubactetium sediminum gen. nov., sp. nov., isolated from a marine solar saltern.</title>
        <authorList>
            <person name="Wang S."/>
        </authorList>
    </citation>
    <scope>NUCLEOTIDE SEQUENCE [LARGE SCALE GENOMIC DNA]</scope>
    <source>
        <strain evidence="10 11">WD2A32</strain>
    </source>
</reference>
<evidence type="ECO:0000256" key="2">
    <source>
        <dbReference type="ARBA" id="ARBA00022448"/>
    </source>
</evidence>
<evidence type="ECO:0000256" key="1">
    <source>
        <dbReference type="ARBA" id="ARBA00004651"/>
    </source>
</evidence>